<dbReference type="InterPro" id="IPR029045">
    <property type="entry name" value="ClpP/crotonase-like_dom_sf"/>
</dbReference>
<dbReference type="Proteomes" id="UP000014568">
    <property type="component" value="Unassembled WGS sequence"/>
</dbReference>
<evidence type="ECO:0000313" key="2">
    <source>
        <dbReference type="Proteomes" id="UP000014568"/>
    </source>
</evidence>
<name>S3NAW5_9GAMM</name>
<dbReference type="eggNOG" id="COG0825">
    <property type="taxonomic scope" value="Bacteria"/>
</dbReference>
<proteinExistence type="predicted"/>
<dbReference type="Pfam" id="PF06833">
    <property type="entry name" value="MdcE"/>
    <property type="match status" value="1"/>
</dbReference>
<comment type="caution">
    <text evidence="1">The sequence shown here is derived from an EMBL/GenBank/DDBJ whole genome shotgun (WGS) entry which is preliminary data.</text>
</comment>
<dbReference type="AlphaFoldDB" id="S3NAW5"/>
<organism evidence="1 2">
    <name type="scientific">Acinetobacter rudis CIP 110305</name>
    <dbReference type="NCBI Taxonomy" id="421052"/>
    <lineage>
        <taxon>Bacteria</taxon>
        <taxon>Pseudomonadati</taxon>
        <taxon>Pseudomonadota</taxon>
        <taxon>Gammaproteobacteria</taxon>
        <taxon>Moraxellales</taxon>
        <taxon>Moraxellaceae</taxon>
        <taxon>Acinetobacter</taxon>
    </lineage>
</organism>
<dbReference type="RefSeq" id="WP_016655665.1">
    <property type="nucleotide sequence ID" value="NZ_KE340352.1"/>
</dbReference>
<dbReference type="PATRIC" id="fig|421052.3.peg.1227"/>
<dbReference type="HOGENOM" id="CLU_101747_0_0_6"/>
<dbReference type="EMBL" id="ATGI01000013">
    <property type="protein sequence ID" value="EPF75588.1"/>
    <property type="molecule type" value="Genomic_DNA"/>
</dbReference>
<dbReference type="InterPro" id="IPR009648">
    <property type="entry name" value="Malonate_gamma"/>
</dbReference>
<reference evidence="1 2" key="1">
    <citation type="submission" date="2013-06" db="EMBL/GenBank/DDBJ databases">
        <title>The Genome Sequence of Acinetobacter rudis CIP 110305.</title>
        <authorList>
            <consortium name="The Broad Institute Genome Sequencing Platform"/>
            <consortium name="The Broad Institute Genome Sequencing Center for Infectious Disease"/>
            <person name="Cerqueira G."/>
            <person name="Feldgarden M."/>
            <person name="Courvalin P."/>
            <person name="Perichon B."/>
            <person name="Grillot-Courvalin C."/>
            <person name="Clermont D."/>
            <person name="Rocha E."/>
            <person name="Yoon E.-J."/>
            <person name="Nemec A."/>
            <person name="Young S.K."/>
            <person name="Zeng Q."/>
            <person name="Gargeya S."/>
            <person name="Fitzgerald M."/>
            <person name="Abouelleil A."/>
            <person name="Alvarado L."/>
            <person name="Berlin A.M."/>
            <person name="Chapman S.B."/>
            <person name="Dewar J."/>
            <person name="Goldberg J."/>
            <person name="Griggs A."/>
            <person name="Gujja S."/>
            <person name="Hansen M."/>
            <person name="Howarth C."/>
            <person name="Imamovic A."/>
            <person name="Larimer J."/>
            <person name="McCowan C."/>
            <person name="Murphy C."/>
            <person name="Pearson M."/>
            <person name="Priest M."/>
            <person name="Roberts A."/>
            <person name="Saif S."/>
            <person name="Shea T."/>
            <person name="Sykes S."/>
            <person name="Wortman J."/>
            <person name="Nusbaum C."/>
            <person name="Birren B."/>
        </authorList>
    </citation>
    <scope>NUCLEOTIDE SEQUENCE [LARGE SCALE GENOMIC DNA]</scope>
    <source>
        <strain evidence="1 2">CIP 110305</strain>
    </source>
</reference>
<dbReference type="STRING" id="632955.GCA_000829675_02254"/>
<protein>
    <submittedName>
        <fullName evidence="1">Malonate decarboxylase, gamma subunit</fullName>
    </submittedName>
</protein>
<dbReference type="NCBIfam" id="TIGR03134">
    <property type="entry name" value="malonate_gamma"/>
    <property type="match status" value="1"/>
</dbReference>
<sequence>MQTEDILKQLFPHDLRYDIHGHFICGSAQTAVGKVRIVGTVDSAAINQQIAMQIAAEILDIIAEDAKTPVVFIVDTQGQALSRSDELLCLNRTFAHLASCVDLLRRKQHPNLAIVLGEAVSGGFLSYGLMSNQVFALENSQVKVMDLNAMARVTKISVERLKELSQSSAIFAPGVENFYKMGAIAAIWPVLNEHLIAEAITQQQAHITGYLDDERRFNAQQRQGRLLCNDIVQAVLSA</sequence>
<dbReference type="Gene3D" id="3.90.226.10">
    <property type="entry name" value="2-enoyl-CoA Hydratase, Chain A, domain 1"/>
    <property type="match status" value="1"/>
</dbReference>
<gene>
    <name evidence="1" type="ORF">F945_01254</name>
</gene>
<dbReference type="GO" id="GO:0005975">
    <property type="term" value="P:carbohydrate metabolic process"/>
    <property type="evidence" value="ECO:0007669"/>
    <property type="project" value="InterPro"/>
</dbReference>
<keyword evidence="2" id="KW-1185">Reference proteome</keyword>
<dbReference type="OrthoDB" id="5984377at2"/>
<evidence type="ECO:0000313" key="1">
    <source>
        <dbReference type="EMBL" id="EPF75588.1"/>
    </source>
</evidence>
<dbReference type="SUPFAM" id="SSF52096">
    <property type="entry name" value="ClpP/crotonase"/>
    <property type="match status" value="1"/>
</dbReference>
<accession>S3NAW5</accession>